<evidence type="ECO:0000313" key="1">
    <source>
        <dbReference type="EMBL" id="EJW91752.1"/>
    </source>
</evidence>
<organism evidence="1">
    <name type="scientific">gut metagenome</name>
    <dbReference type="NCBI Taxonomy" id="749906"/>
    <lineage>
        <taxon>unclassified sequences</taxon>
        <taxon>metagenomes</taxon>
        <taxon>organismal metagenomes</taxon>
    </lineage>
</organism>
<feature type="non-terminal residue" evidence="1">
    <location>
        <position position="1"/>
    </location>
</feature>
<accession>J9FQ85</accession>
<dbReference type="EMBL" id="AMCI01007970">
    <property type="protein sequence ID" value="EJW91752.1"/>
    <property type="molecule type" value="Genomic_DNA"/>
</dbReference>
<protein>
    <submittedName>
        <fullName evidence="1">Uncharacterized protein</fullName>
    </submittedName>
</protein>
<name>J9FQ85_9ZZZZ</name>
<sequence>GAYNKGDCIRYEEERIKTRDLHPKVDCTSLKVL</sequence>
<reference evidence="1" key="1">
    <citation type="journal article" date="2012" name="PLoS ONE">
        <title>Gene sets for utilization of primary and secondary nutrition supplies in the distal gut of endangered iberian lynx.</title>
        <authorList>
            <person name="Alcaide M."/>
            <person name="Messina E."/>
            <person name="Richter M."/>
            <person name="Bargiela R."/>
            <person name="Peplies J."/>
            <person name="Huws S.A."/>
            <person name="Newbold C.J."/>
            <person name="Golyshin P.N."/>
            <person name="Simon M.A."/>
            <person name="Lopez G."/>
            <person name="Yakimov M.M."/>
            <person name="Ferrer M."/>
        </authorList>
    </citation>
    <scope>NUCLEOTIDE SEQUENCE</scope>
</reference>
<gene>
    <name evidence="1" type="ORF">EVA_20141</name>
</gene>
<comment type="caution">
    <text evidence="1">The sequence shown here is derived from an EMBL/GenBank/DDBJ whole genome shotgun (WGS) entry which is preliminary data.</text>
</comment>
<proteinExistence type="predicted"/>
<dbReference type="AlphaFoldDB" id="J9FQ85"/>